<dbReference type="InterPro" id="IPR017920">
    <property type="entry name" value="COMM"/>
</dbReference>
<keyword evidence="5" id="KW-1185">Reference proteome</keyword>
<sequence length="93" mass="10358">MPLNAAPSLEGHAPSTPAATDTYDSLKWRVDVVLHTKEKSSIQEPRAIVEIKSKHPDNLTFEMSRRQLSSVLGEFAKIQEHIQAYQGASNTKK</sequence>
<dbReference type="OrthoDB" id="71944at2759"/>
<evidence type="ECO:0000259" key="2">
    <source>
        <dbReference type="PROSITE" id="PS51269"/>
    </source>
</evidence>
<reference evidence="4 5" key="1">
    <citation type="submission" date="2019-03" db="EMBL/GenBank/DDBJ databases">
        <authorList>
            <person name="Gaulin E."/>
            <person name="Dumas B."/>
        </authorList>
    </citation>
    <scope>NUCLEOTIDE SEQUENCE [LARGE SCALE GENOMIC DNA]</scope>
    <source>
        <strain evidence="4">CBS 568.67</strain>
    </source>
</reference>
<evidence type="ECO:0000256" key="1">
    <source>
        <dbReference type="SAM" id="MobiDB-lite"/>
    </source>
</evidence>
<evidence type="ECO:0000313" key="4">
    <source>
        <dbReference type="EMBL" id="VFT88541.1"/>
    </source>
</evidence>
<feature type="domain" description="COMM" evidence="2">
    <location>
        <begin position="22"/>
        <end position="86"/>
    </location>
</feature>
<evidence type="ECO:0000313" key="3">
    <source>
        <dbReference type="EMBL" id="KAF0697635.1"/>
    </source>
</evidence>
<proteinExistence type="predicted"/>
<reference evidence="3" key="2">
    <citation type="submission" date="2019-06" db="EMBL/GenBank/DDBJ databases">
        <title>Genomics analysis of Aphanomyces spp. identifies a new class of oomycete effector associated with host adaptation.</title>
        <authorList>
            <person name="Gaulin E."/>
        </authorList>
    </citation>
    <scope>NUCLEOTIDE SEQUENCE</scope>
    <source>
        <strain evidence="3">CBS 578.67</strain>
    </source>
</reference>
<accession>A0A485KU69</accession>
<name>A0A485KU69_9STRA</name>
<dbReference type="PROSITE" id="PS51269">
    <property type="entry name" value="COMM"/>
    <property type="match status" value="1"/>
</dbReference>
<dbReference type="AlphaFoldDB" id="A0A485KU69"/>
<dbReference type="EMBL" id="CAADRA010005320">
    <property type="protein sequence ID" value="VFT88541.1"/>
    <property type="molecule type" value="Genomic_DNA"/>
</dbReference>
<protein>
    <submittedName>
        <fullName evidence="4">Aste57867_11684 protein</fullName>
    </submittedName>
</protein>
<dbReference type="EMBL" id="VJMH01005299">
    <property type="protein sequence ID" value="KAF0697635.1"/>
    <property type="molecule type" value="Genomic_DNA"/>
</dbReference>
<evidence type="ECO:0000313" key="5">
    <source>
        <dbReference type="Proteomes" id="UP000332933"/>
    </source>
</evidence>
<dbReference type="Proteomes" id="UP000332933">
    <property type="component" value="Unassembled WGS sequence"/>
</dbReference>
<dbReference type="Pfam" id="PF07258">
    <property type="entry name" value="COMM_domain"/>
    <property type="match status" value="1"/>
</dbReference>
<feature type="region of interest" description="Disordered" evidence="1">
    <location>
        <begin position="1"/>
        <end position="21"/>
    </location>
</feature>
<organism evidence="4 5">
    <name type="scientific">Aphanomyces stellatus</name>
    <dbReference type="NCBI Taxonomy" id="120398"/>
    <lineage>
        <taxon>Eukaryota</taxon>
        <taxon>Sar</taxon>
        <taxon>Stramenopiles</taxon>
        <taxon>Oomycota</taxon>
        <taxon>Saprolegniomycetes</taxon>
        <taxon>Saprolegniales</taxon>
        <taxon>Verrucalvaceae</taxon>
        <taxon>Aphanomyces</taxon>
    </lineage>
</organism>
<gene>
    <name evidence="4" type="primary">Aste57867_11684</name>
    <name evidence="3" type="ORF">As57867_011641</name>
    <name evidence="4" type="ORF">ASTE57867_11684</name>
</gene>